<keyword evidence="7" id="KW-0418">Kinase</keyword>
<dbReference type="InterPro" id="IPR049883">
    <property type="entry name" value="NOTCH1_EGF-like"/>
</dbReference>
<keyword evidence="6 14" id="KW-0547">Nucleotide-binding</keyword>
<dbReference type="AlphaFoldDB" id="A0A6P5RH63"/>
<comment type="subcellular location">
    <subcellularLocation>
        <location evidence="1">Membrane</location>
        <topology evidence="1">Single-pass type I membrane protein</topology>
    </subcellularLocation>
</comment>
<dbReference type="SUPFAM" id="SSF56112">
    <property type="entry name" value="Protein kinase-like (PK-like)"/>
    <property type="match status" value="1"/>
</dbReference>
<dbReference type="SMART" id="SM00220">
    <property type="entry name" value="S_TKc"/>
    <property type="match status" value="1"/>
</dbReference>
<dbReference type="PROSITE" id="PS00010">
    <property type="entry name" value="ASX_HYDROXYL"/>
    <property type="match status" value="1"/>
</dbReference>
<dbReference type="PROSITE" id="PS01187">
    <property type="entry name" value="EGF_CA"/>
    <property type="match status" value="1"/>
</dbReference>
<dbReference type="GO" id="GO:0005524">
    <property type="term" value="F:ATP binding"/>
    <property type="evidence" value="ECO:0007669"/>
    <property type="project" value="UniProtKB-UniRule"/>
</dbReference>
<feature type="domain" description="Protein kinase" evidence="17">
    <location>
        <begin position="426"/>
        <end position="624"/>
    </location>
</feature>
<organism evidence="19 20">
    <name type="scientific">Prunus avium</name>
    <name type="common">Cherry</name>
    <name type="synonym">Cerasus avium</name>
    <dbReference type="NCBI Taxonomy" id="42229"/>
    <lineage>
        <taxon>Eukaryota</taxon>
        <taxon>Viridiplantae</taxon>
        <taxon>Streptophyta</taxon>
        <taxon>Embryophyta</taxon>
        <taxon>Tracheophyta</taxon>
        <taxon>Spermatophyta</taxon>
        <taxon>Magnoliopsida</taxon>
        <taxon>eudicotyledons</taxon>
        <taxon>Gunneridae</taxon>
        <taxon>Pentapetalae</taxon>
        <taxon>rosids</taxon>
        <taxon>fabids</taxon>
        <taxon>Rosales</taxon>
        <taxon>Rosaceae</taxon>
        <taxon>Amygdaloideae</taxon>
        <taxon>Amygdaleae</taxon>
        <taxon>Prunus</taxon>
    </lineage>
</organism>
<dbReference type="Gene3D" id="1.10.510.10">
    <property type="entry name" value="Transferase(Phosphotransferase) domain 1"/>
    <property type="match status" value="1"/>
</dbReference>
<sequence>MALQGKGRLIMQSSLVMVVVLVALAAAITAEAAAQPRPGCLTQCGNLTVPFPFGMEVGCYKDDKFFINCSSSTNPPTAYLMQGNLPVTDISLEEGEIQVKQFVARDCYDKQGVRTNSLDPQLWVSPYTISSTKNKFVAVGCDTYALFKGYGADEERFFTGCMSLCDSLDSAEKDSCSGIGCCQTSIPSGLKNQTLELSSYYNHTFIKGSNPCGYAFVVQEGQFNFSPETSFQQLKSNNMLPMILNWEIGNESCRAAQKSVDYPCHNKTKCVDRNTNKTSASSGYFCQCLPGYQGNPYLPDGCQDIDECALNPNLCNNGVCKNLAGNYSCSCNSGYKNQDAITCIKSASAISLKITLGVCLSFLVLLVLVFSIYCGVNRRKLKKQQEKFFKQIGGLLLRQQLTRYNRSIETASIFSKEELKKMTDNYDEKRKIGEGGYGLVYKGILPADKTEVAIKMSKVSAPITDSLEFANEVILLSQINHKNVVKLLGCCLETQTPILVYEFISNGSLYDHLHGKDRKEQLSLETRLKIASGTAEALSYLHHSISNPIIHRDVKSMNILLDKNYVAKVADFGASRLVLEDQNQLDTLVQGTIGYLDPEYLQSNILTDKSDVYSFGVVLAELLT</sequence>
<keyword evidence="8 14" id="KW-0067">ATP-binding</keyword>
<feature type="signal peptide" evidence="16">
    <location>
        <begin position="1"/>
        <end position="34"/>
    </location>
</feature>
<evidence type="ECO:0000256" key="12">
    <source>
        <dbReference type="ARBA" id="ARBA00047951"/>
    </source>
</evidence>
<dbReference type="InterPro" id="IPR011009">
    <property type="entry name" value="Kinase-like_dom_sf"/>
</dbReference>
<evidence type="ECO:0000256" key="14">
    <source>
        <dbReference type="PROSITE-ProRule" id="PRU10141"/>
    </source>
</evidence>
<comment type="catalytic activity">
    <reaction evidence="11">
        <text>L-seryl-[protein] + ATP = O-phospho-L-seryl-[protein] + ADP + H(+)</text>
        <dbReference type="Rhea" id="RHEA:17989"/>
        <dbReference type="Rhea" id="RHEA-COMP:9863"/>
        <dbReference type="Rhea" id="RHEA-COMP:11604"/>
        <dbReference type="ChEBI" id="CHEBI:15378"/>
        <dbReference type="ChEBI" id="CHEBI:29999"/>
        <dbReference type="ChEBI" id="CHEBI:30616"/>
        <dbReference type="ChEBI" id="CHEBI:83421"/>
        <dbReference type="ChEBI" id="CHEBI:456216"/>
    </reaction>
</comment>
<proteinExistence type="predicted"/>
<evidence type="ECO:0000256" key="10">
    <source>
        <dbReference type="ARBA" id="ARBA00023180"/>
    </source>
</evidence>
<keyword evidence="15" id="KW-0812">Transmembrane</keyword>
<evidence type="ECO:0000256" key="13">
    <source>
        <dbReference type="PROSITE-ProRule" id="PRU00076"/>
    </source>
</evidence>
<dbReference type="GO" id="GO:0005509">
    <property type="term" value="F:calcium ion binding"/>
    <property type="evidence" value="ECO:0007669"/>
    <property type="project" value="InterPro"/>
</dbReference>
<dbReference type="GO" id="GO:0007166">
    <property type="term" value="P:cell surface receptor signaling pathway"/>
    <property type="evidence" value="ECO:0007669"/>
    <property type="project" value="InterPro"/>
</dbReference>
<dbReference type="InterPro" id="IPR001245">
    <property type="entry name" value="Ser-Thr/Tyr_kinase_cat_dom"/>
</dbReference>
<dbReference type="GO" id="GO:0005886">
    <property type="term" value="C:plasma membrane"/>
    <property type="evidence" value="ECO:0007669"/>
    <property type="project" value="TreeGrafter"/>
</dbReference>
<dbReference type="InterPro" id="IPR000719">
    <property type="entry name" value="Prot_kinase_dom"/>
</dbReference>
<keyword evidence="10" id="KW-0325">Glycoprotein</keyword>
<dbReference type="InterPro" id="IPR008271">
    <property type="entry name" value="Ser/Thr_kinase_AS"/>
</dbReference>
<keyword evidence="19" id="KW-1185">Reference proteome</keyword>
<evidence type="ECO:0000256" key="6">
    <source>
        <dbReference type="ARBA" id="ARBA00022741"/>
    </source>
</evidence>
<evidence type="ECO:0000256" key="15">
    <source>
        <dbReference type="SAM" id="Phobius"/>
    </source>
</evidence>
<evidence type="ECO:0000259" key="18">
    <source>
        <dbReference type="PROSITE" id="PS50026"/>
    </source>
</evidence>
<feature type="transmembrane region" description="Helical" evidence="15">
    <location>
        <begin position="354"/>
        <end position="376"/>
    </location>
</feature>
<dbReference type="PANTHER" id="PTHR27005:SF468">
    <property type="entry name" value="OS01G0310500 PROTEIN"/>
    <property type="match status" value="1"/>
</dbReference>
<keyword evidence="3 13" id="KW-0245">EGF-like domain</keyword>
<evidence type="ECO:0000313" key="20">
    <source>
        <dbReference type="RefSeq" id="XP_021802309.1"/>
    </source>
</evidence>
<dbReference type="CDD" id="cd00054">
    <property type="entry name" value="EGF_CA"/>
    <property type="match status" value="1"/>
</dbReference>
<dbReference type="Gene3D" id="3.30.200.20">
    <property type="entry name" value="Phosphorylase Kinase, domain 1"/>
    <property type="match status" value="1"/>
</dbReference>
<dbReference type="FunFam" id="2.10.25.10:FF:000002">
    <property type="entry name" value="Latent-transforming growth factor beta-binding protein 3"/>
    <property type="match status" value="1"/>
</dbReference>
<evidence type="ECO:0000256" key="5">
    <source>
        <dbReference type="ARBA" id="ARBA00022729"/>
    </source>
</evidence>
<feature type="domain" description="EGF-like" evidence="18">
    <location>
        <begin position="304"/>
        <end position="341"/>
    </location>
</feature>
<dbReference type="InterPro" id="IPR025287">
    <property type="entry name" value="WAK_GUB"/>
</dbReference>
<evidence type="ECO:0000256" key="4">
    <source>
        <dbReference type="ARBA" id="ARBA00022679"/>
    </source>
</evidence>
<protein>
    <submittedName>
        <fullName evidence="20">Wall-associated receptor kinase 2-like</fullName>
    </submittedName>
</protein>
<dbReference type="InterPro" id="IPR000742">
    <property type="entry name" value="EGF"/>
</dbReference>
<evidence type="ECO:0000259" key="17">
    <source>
        <dbReference type="PROSITE" id="PS50011"/>
    </source>
</evidence>
<dbReference type="SUPFAM" id="SSF57196">
    <property type="entry name" value="EGF/Laminin"/>
    <property type="match status" value="1"/>
</dbReference>
<dbReference type="KEGG" id="pavi:110746399"/>
<feature type="binding site" evidence="14">
    <location>
        <position position="455"/>
    </location>
    <ligand>
        <name>ATP</name>
        <dbReference type="ChEBI" id="CHEBI:30616"/>
    </ligand>
</feature>
<evidence type="ECO:0000256" key="16">
    <source>
        <dbReference type="SAM" id="SignalP"/>
    </source>
</evidence>
<dbReference type="InterPro" id="IPR001881">
    <property type="entry name" value="EGF-like_Ca-bd_dom"/>
</dbReference>
<keyword evidence="15" id="KW-1133">Transmembrane helix</keyword>
<dbReference type="Pfam" id="PF13947">
    <property type="entry name" value="GUB_WAK_bind"/>
    <property type="match status" value="1"/>
</dbReference>
<evidence type="ECO:0000256" key="2">
    <source>
        <dbReference type="ARBA" id="ARBA00022527"/>
    </source>
</evidence>
<dbReference type="GeneID" id="110746399"/>
<keyword evidence="5 16" id="KW-0732">Signal</keyword>
<evidence type="ECO:0000256" key="11">
    <source>
        <dbReference type="ARBA" id="ARBA00047558"/>
    </source>
</evidence>
<keyword evidence="15" id="KW-0472">Membrane</keyword>
<dbReference type="PROSITE" id="PS50026">
    <property type="entry name" value="EGF_3"/>
    <property type="match status" value="1"/>
</dbReference>
<dbReference type="Pfam" id="PF07645">
    <property type="entry name" value="EGF_CA"/>
    <property type="match status" value="1"/>
</dbReference>
<dbReference type="InterPro" id="IPR018097">
    <property type="entry name" value="EGF_Ca-bd_CS"/>
</dbReference>
<dbReference type="InterPro" id="IPR000152">
    <property type="entry name" value="EGF-type_Asp/Asn_hydroxyl_site"/>
</dbReference>
<dbReference type="Gene3D" id="2.10.25.10">
    <property type="entry name" value="Laminin"/>
    <property type="match status" value="1"/>
</dbReference>
<dbReference type="InterPro" id="IPR017441">
    <property type="entry name" value="Protein_kinase_ATP_BS"/>
</dbReference>
<evidence type="ECO:0000313" key="19">
    <source>
        <dbReference type="Proteomes" id="UP000515124"/>
    </source>
</evidence>
<dbReference type="SMART" id="SM00181">
    <property type="entry name" value="EGF"/>
    <property type="match status" value="2"/>
</dbReference>
<dbReference type="GO" id="GO:0004674">
    <property type="term" value="F:protein serine/threonine kinase activity"/>
    <property type="evidence" value="ECO:0007669"/>
    <property type="project" value="UniProtKB-KW"/>
</dbReference>
<feature type="non-terminal residue" evidence="20">
    <location>
        <position position="624"/>
    </location>
</feature>
<evidence type="ECO:0000256" key="9">
    <source>
        <dbReference type="ARBA" id="ARBA00023157"/>
    </source>
</evidence>
<dbReference type="Proteomes" id="UP000515124">
    <property type="component" value="Unplaced"/>
</dbReference>
<evidence type="ECO:0000256" key="8">
    <source>
        <dbReference type="ARBA" id="ARBA00022840"/>
    </source>
</evidence>
<evidence type="ECO:0000256" key="1">
    <source>
        <dbReference type="ARBA" id="ARBA00004479"/>
    </source>
</evidence>
<reference evidence="20" key="1">
    <citation type="submission" date="2025-08" db="UniProtKB">
        <authorList>
            <consortium name="RefSeq"/>
        </authorList>
    </citation>
    <scope>IDENTIFICATION</scope>
</reference>
<evidence type="ECO:0000256" key="7">
    <source>
        <dbReference type="ARBA" id="ARBA00022777"/>
    </source>
</evidence>
<feature type="chain" id="PRO_5028244624" evidence="16">
    <location>
        <begin position="35"/>
        <end position="624"/>
    </location>
</feature>
<accession>A0A6P5RH63</accession>
<comment type="catalytic activity">
    <reaction evidence="12">
        <text>L-threonyl-[protein] + ATP = O-phospho-L-threonyl-[protein] + ADP + H(+)</text>
        <dbReference type="Rhea" id="RHEA:46608"/>
        <dbReference type="Rhea" id="RHEA-COMP:11060"/>
        <dbReference type="Rhea" id="RHEA-COMP:11605"/>
        <dbReference type="ChEBI" id="CHEBI:15378"/>
        <dbReference type="ChEBI" id="CHEBI:30013"/>
        <dbReference type="ChEBI" id="CHEBI:30616"/>
        <dbReference type="ChEBI" id="CHEBI:61977"/>
        <dbReference type="ChEBI" id="CHEBI:456216"/>
    </reaction>
</comment>
<dbReference type="PANTHER" id="PTHR27005">
    <property type="entry name" value="WALL-ASSOCIATED RECEPTOR KINASE-LIKE 21"/>
    <property type="match status" value="1"/>
</dbReference>
<name>A0A6P5RH63_PRUAV</name>
<dbReference type="RefSeq" id="XP_021802309.1">
    <property type="nucleotide sequence ID" value="XM_021946617.1"/>
</dbReference>
<dbReference type="GO" id="GO:0030247">
    <property type="term" value="F:polysaccharide binding"/>
    <property type="evidence" value="ECO:0007669"/>
    <property type="project" value="InterPro"/>
</dbReference>
<keyword evidence="2" id="KW-0723">Serine/threonine-protein kinase</keyword>
<keyword evidence="4" id="KW-0808">Transferase</keyword>
<dbReference type="PROSITE" id="PS50011">
    <property type="entry name" value="PROTEIN_KINASE_DOM"/>
    <property type="match status" value="1"/>
</dbReference>
<dbReference type="InterPro" id="IPR045274">
    <property type="entry name" value="WAK-like"/>
</dbReference>
<gene>
    <name evidence="20" type="primary">LOC110746399</name>
</gene>
<dbReference type="PROSITE" id="PS00107">
    <property type="entry name" value="PROTEIN_KINASE_ATP"/>
    <property type="match status" value="1"/>
</dbReference>
<dbReference type="PROSITE" id="PS00108">
    <property type="entry name" value="PROTEIN_KINASE_ST"/>
    <property type="match status" value="1"/>
</dbReference>
<comment type="caution">
    <text evidence="13">Lacks conserved residue(s) required for the propagation of feature annotation.</text>
</comment>
<dbReference type="SMART" id="SM00179">
    <property type="entry name" value="EGF_CA"/>
    <property type="match status" value="1"/>
</dbReference>
<dbReference type="Pfam" id="PF07714">
    <property type="entry name" value="PK_Tyr_Ser-Thr"/>
    <property type="match status" value="1"/>
</dbReference>
<evidence type="ECO:0000256" key="3">
    <source>
        <dbReference type="ARBA" id="ARBA00022536"/>
    </source>
</evidence>
<keyword evidence="9" id="KW-1015">Disulfide bond</keyword>